<feature type="compositionally biased region" description="Low complexity" evidence="1">
    <location>
        <begin position="1"/>
        <end position="16"/>
    </location>
</feature>
<organism evidence="2 3">
    <name type="scientific">Potamilus streckersoni</name>
    <dbReference type="NCBI Taxonomy" id="2493646"/>
    <lineage>
        <taxon>Eukaryota</taxon>
        <taxon>Metazoa</taxon>
        <taxon>Spiralia</taxon>
        <taxon>Lophotrochozoa</taxon>
        <taxon>Mollusca</taxon>
        <taxon>Bivalvia</taxon>
        <taxon>Autobranchia</taxon>
        <taxon>Heteroconchia</taxon>
        <taxon>Palaeoheterodonta</taxon>
        <taxon>Unionida</taxon>
        <taxon>Unionoidea</taxon>
        <taxon>Unionidae</taxon>
        <taxon>Ambleminae</taxon>
        <taxon>Lampsilini</taxon>
        <taxon>Potamilus</taxon>
    </lineage>
</organism>
<protein>
    <recommendedName>
        <fullName evidence="4">LSM domain-containing protein</fullName>
    </recommendedName>
</protein>
<dbReference type="GO" id="GO:0005683">
    <property type="term" value="C:U7 snRNP"/>
    <property type="evidence" value="ECO:0007669"/>
    <property type="project" value="TreeGrafter"/>
</dbReference>
<feature type="compositionally biased region" description="Basic and acidic residues" evidence="1">
    <location>
        <begin position="92"/>
        <end position="105"/>
    </location>
</feature>
<evidence type="ECO:0000313" key="3">
    <source>
        <dbReference type="Proteomes" id="UP001195483"/>
    </source>
</evidence>
<name>A0AAE0VJL7_9BIVA</name>
<dbReference type="Proteomes" id="UP001195483">
    <property type="component" value="Unassembled WGS sequence"/>
</dbReference>
<dbReference type="Gene3D" id="2.30.30.100">
    <property type="match status" value="1"/>
</dbReference>
<evidence type="ECO:0000313" key="2">
    <source>
        <dbReference type="EMBL" id="KAK3580708.1"/>
    </source>
</evidence>
<sequence>MAAPIKKSPSSYSSTKSSEELDLTSPKFNPLKSLYAAHVNIPCPEAKLYNNIAQYESFMKGKDAESQKQKRPSKPHHPGLIAYKAAAQAREAVMKSRSEDGSKNDNRRKRMQRSTIFTLMEKHGASKGPLSLLFRCVRDKLQILVVVRGAVSVRGYCKGYLIAYDKHFNMALLDVDESYLKPVKGPKINSQESVEDEVDYPDKSCIDKTDISSSHQRKIKQEVVMGIMEELQCRFTDTSVSTLQNIPRDATVDSMDFGRSERVKYSKSQGVSQSLDVANNEIKFTVKSEPEGNVLPAQCLRMESYKQLAESRSYAKFDIIRRHVNQLLIRGENVVSVSIAN</sequence>
<feature type="region of interest" description="Disordered" evidence="1">
    <location>
        <begin position="60"/>
        <end position="79"/>
    </location>
</feature>
<proteinExistence type="predicted"/>
<dbReference type="SUPFAM" id="SSF50182">
    <property type="entry name" value="Sm-like ribonucleoproteins"/>
    <property type="match status" value="1"/>
</dbReference>
<evidence type="ECO:0008006" key="4">
    <source>
        <dbReference type="Google" id="ProtNLM"/>
    </source>
</evidence>
<reference evidence="2" key="3">
    <citation type="submission" date="2023-05" db="EMBL/GenBank/DDBJ databases">
        <authorList>
            <person name="Smith C.H."/>
        </authorList>
    </citation>
    <scope>NUCLEOTIDE SEQUENCE</scope>
    <source>
        <strain evidence="2">CHS0354</strain>
        <tissue evidence="2">Mantle</tissue>
    </source>
</reference>
<accession>A0AAE0VJL7</accession>
<reference evidence="2" key="2">
    <citation type="journal article" date="2021" name="Genome Biol. Evol.">
        <title>Developing a high-quality reference genome for a parasitic bivalve with doubly uniparental inheritance (Bivalvia: Unionida).</title>
        <authorList>
            <person name="Smith C.H."/>
        </authorList>
    </citation>
    <scope>NUCLEOTIDE SEQUENCE</scope>
    <source>
        <strain evidence="2">CHS0354</strain>
        <tissue evidence="2">Mantle</tissue>
    </source>
</reference>
<dbReference type="PANTHER" id="PTHR21415:SF1">
    <property type="entry name" value="U7 SNRNA-ASSOCIATED SM-LIKE PROTEIN LSM11"/>
    <property type="match status" value="1"/>
</dbReference>
<feature type="region of interest" description="Disordered" evidence="1">
    <location>
        <begin position="92"/>
        <end position="111"/>
    </location>
</feature>
<evidence type="ECO:0000256" key="1">
    <source>
        <dbReference type="SAM" id="MobiDB-lite"/>
    </source>
</evidence>
<dbReference type="InterPro" id="IPR039267">
    <property type="entry name" value="Lsm11"/>
</dbReference>
<dbReference type="GO" id="GO:0071209">
    <property type="term" value="F:U7 snRNA binding"/>
    <property type="evidence" value="ECO:0007669"/>
    <property type="project" value="InterPro"/>
</dbReference>
<gene>
    <name evidence="2" type="ORF">CHS0354_005712</name>
</gene>
<dbReference type="PANTHER" id="PTHR21415">
    <property type="entry name" value="U7 SNRNA-ASSOCIATED SM-LIKE PROTEIN LSM11"/>
    <property type="match status" value="1"/>
</dbReference>
<dbReference type="EMBL" id="JAEAOA010000401">
    <property type="protein sequence ID" value="KAK3580708.1"/>
    <property type="molecule type" value="Genomic_DNA"/>
</dbReference>
<dbReference type="GO" id="GO:0006398">
    <property type="term" value="P:mRNA 3'-end processing by stem-loop binding and cleavage"/>
    <property type="evidence" value="ECO:0007669"/>
    <property type="project" value="TreeGrafter"/>
</dbReference>
<keyword evidence="3" id="KW-1185">Reference proteome</keyword>
<dbReference type="InterPro" id="IPR010920">
    <property type="entry name" value="LSM_dom_sf"/>
</dbReference>
<reference evidence="2" key="1">
    <citation type="journal article" date="2021" name="Genome Biol. Evol.">
        <title>A High-Quality Reference Genome for a Parasitic Bivalve with Doubly Uniparental Inheritance (Bivalvia: Unionida).</title>
        <authorList>
            <person name="Smith C.H."/>
        </authorList>
    </citation>
    <scope>NUCLEOTIDE SEQUENCE</scope>
    <source>
        <strain evidence="2">CHS0354</strain>
    </source>
</reference>
<dbReference type="AlphaFoldDB" id="A0AAE0VJL7"/>
<feature type="region of interest" description="Disordered" evidence="1">
    <location>
        <begin position="1"/>
        <end position="24"/>
    </location>
</feature>
<comment type="caution">
    <text evidence="2">The sequence shown here is derived from an EMBL/GenBank/DDBJ whole genome shotgun (WGS) entry which is preliminary data.</text>
</comment>